<dbReference type="AlphaFoldDB" id="A0A2N9ERE8"/>
<feature type="compositionally biased region" description="Basic and acidic residues" evidence="1">
    <location>
        <begin position="62"/>
        <end position="85"/>
    </location>
</feature>
<gene>
    <name evidence="3" type="ORF">FSB_LOCUS5235</name>
</gene>
<dbReference type="InterPro" id="IPR053313">
    <property type="entry name" value="RGF"/>
</dbReference>
<evidence type="ECO:0000313" key="3">
    <source>
        <dbReference type="EMBL" id="SPC77353.1"/>
    </source>
</evidence>
<keyword evidence="2" id="KW-0732">Signal</keyword>
<feature type="compositionally biased region" description="Polar residues" evidence="1">
    <location>
        <begin position="99"/>
        <end position="111"/>
    </location>
</feature>
<feature type="region of interest" description="Disordered" evidence="1">
    <location>
        <begin position="58"/>
        <end position="140"/>
    </location>
</feature>
<sequence length="140" mass="15614">MSITSCLLFLLCLSLHACNARHILVLDNKKLENKFQFSKKNDENMGFDHKVSALSKVQNGVAKRDSIEAETHSNDNTQKPKETRKTNQKTTKVVAKTSGGVQSESLASVSWSVPHKKRSEKNPGFNLDYSPPKTHPPSHN</sequence>
<organism evidence="3">
    <name type="scientific">Fagus sylvatica</name>
    <name type="common">Beechnut</name>
    <dbReference type="NCBI Taxonomy" id="28930"/>
    <lineage>
        <taxon>Eukaryota</taxon>
        <taxon>Viridiplantae</taxon>
        <taxon>Streptophyta</taxon>
        <taxon>Embryophyta</taxon>
        <taxon>Tracheophyta</taxon>
        <taxon>Spermatophyta</taxon>
        <taxon>Magnoliopsida</taxon>
        <taxon>eudicotyledons</taxon>
        <taxon>Gunneridae</taxon>
        <taxon>Pentapetalae</taxon>
        <taxon>rosids</taxon>
        <taxon>fabids</taxon>
        <taxon>Fagales</taxon>
        <taxon>Fagaceae</taxon>
        <taxon>Fagus</taxon>
    </lineage>
</organism>
<proteinExistence type="predicted"/>
<dbReference type="EMBL" id="OIVN01000268">
    <property type="protein sequence ID" value="SPC77353.1"/>
    <property type="molecule type" value="Genomic_DNA"/>
</dbReference>
<dbReference type="PANTHER" id="PTHR34961:SF1">
    <property type="entry name" value="ROOT MERISTEM GROWTH FACTOR 10"/>
    <property type="match status" value="1"/>
</dbReference>
<name>A0A2N9ERE8_FAGSY</name>
<dbReference type="PANTHER" id="PTHR34961">
    <property type="entry name" value="TRANSMEMBRANE PROTEIN"/>
    <property type="match status" value="1"/>
</dbReference>
<accession>A0A2N9ERE8</accession>
<protein>
    <submittedName>
        <fullName evidence="3">Uncharacterized protein</fullName>
    </submittedName>
</protein>
<evidence type="ECO:0000256" key="1">
    <source>
        <dbReference type="SAM" id="MobiDB-lite"/>
    </source>
</evidence>
<reference evidence="3" key="1">
    <citation type="submission" date="2018-02" db="EMBL/GenBank/DDBJ databases">
        <authorList>
            <person name="Cohen D.B."/>
            <person name="Kent A.D."/>
        </authorList>
    </citation>
    <scope>NUCLEOTIDE SEQUENCE</scope>
</reference>
<feature type="signal peptide" evidence="2">
    <location>
        <begin position="1"/>
        <end position="20"/>
    </location>
</feature>
<evidence type="ECO:0000256" key="2">
    <source>
        <dbReference type="SAM" id="SignalP"/>
    </source>
</evidence>
<feature type="chain" id="PRO_5015009668" evidence="2">
    <location>
        <begin position="21"/>
        <end position="140"/>
    </location>
</feature>